<dbReference type="Proteomes" id="UP001595974">
    <property type="component" value="Unassembled WGS sequence"/>
</dbReference>
<feature type="region of interest" description="Disordered" evidence="2">
    <location>
        <begin position="1"/>
        <end position="87"/>
    </location>
</feature>
<evidence type="ECO:0000256" key="2">
    <source>
        <dbReference type="SAM" id="MobiDB-lite"/>
    </source>
</evidence>
<keyword evidence="1" id="KW-0175">Coiled coil</keyword>
<dbReference type="RefSeq" id="WP_096448530.1">
    <property type="nucleotide sequence ID" value="NZ_JBHSOG010000082.1"/>
</dbReference>
<gene>
    <name evidence="3" type="ORF">ACFPTN_17375</name>
</gene>
<dbReference type="EMBL" id="JBHSOG010000082">
    <property type="protein sequence ID" value="MFC5771153.1"/>
    <property type="molecule type" value="Genomic_DNA"/>
</dbReference>
<evidence type="ECO:0008006" key="5">
    <source>
        <dbReference type="Google" id="ProtNLM"/>
    </source>
</evidence>
<evidence type="ECO:0000256" key="1">
    <source>
        <dbReference type="SAM" id="Coils"/>
    </source>
</evidence>
<feature type="coiled-coil region" evidence="1">
    <location>
        <begin position="310"/>
        <end position="344"/>
    </location>
</feature>
<name>A0ABW1AW28_9RHOO</name>
<organism evidence="3 4">
    <name type="scientific">Thauera sinica</name>
    <dbReference type="NCBI Taxonomy" id="2665146"/>
    <lineage>
        <taxon>Bacteria</taxon>
        <taxon>Pseudomonadati</taxon>
        <taxon>Pseudomonadota</taxon>
        <taxon>Betaproteobacteria</taxon>
        <taxon>Rhodocyclales</taxon>
        <taxon>Zoogloeaceae</taxon>
        <taxon>Thauera</taxon>
    </lineage>
</organism>
<keyword evidence="4" id="KW-1185">Reference proteome</keyword>
<comment type="caution">
    <text evidence="3">The sequence shown here is derived from an EMBL/GenBank/DDBJ whole genome shotgun (WGS) entry which is preliminary data.</text>
</comment>
<evidence type="ECO:0000313" key="3">
    <source>
        <dbReference type="EMBL" id="MFC5771153.1"/>
    </source>
</evidence>
<proteinExistence type="predicted"/>
<protein>
    <recommendedName>
        <fullName evidence="5">KfrA N-terminal DNA-binding domain-containing protein</fullName>
    </recommendedName>
</protein>
<reference evidence="4" key="1">
    <citation type="journal article" date="2019" name="Int. J. Syst. Evol. Microbiol.">
        <title>The Global Catalogue of Microorganisms (GCM) 10K type strain sequencing project: providing services to taxonomists for standard genome sequencing and annotation.</title>
        <authorList>
            <consortium name="The Broad Institute Genomics Platform"/>
            <consortium name="The Broad Institute Genome Sequencing Center for Infectious Disease"/>
            <person name="Wu L."/>
            <person name="Ma J."/>
        </authorList>
    </citation>
    <scope>NUCLEOTIDE SEQUENCE [LARGE SCALE GENOMIC DNA]</scope>
    <source>
        <strain evidence="4">SHR3</strain>
    </source>
</reference>
<feature type="compositionally biased region" description="Polar residues" evidence="2">
    <location>
        <begin position="42"/>
        <end position="61"/>
    </location>
</feature>
<accession>A0ABW1AW28</accession>
<evidence type="ECO:0000313" key="4">
    <source>
        <dbReference type="Proteomes" id="UP001595974"/>
    </source>
</evidence>
<feature type="compositionally biased region" description="Basic and acidic residues" evidence="2">
    <location>
        <begin position="76"/>
        <end position="87"/>
    </location>
</feature>
<sequence>MTKQKRIPITSKATGEVRLSEPVPGRKSWRQDSAKPDGASNAEPTSTSTLAELTGEPSSAREQGADENDSAPAKAKRGEKTGTKQDKPESLADYIEYAYGRKGQKLADLKEKAGFIRNLATNFRLGEREPELLGVAEKDVTLAVPRQLVFVSREFQGYPSLRNELLGFVKKAILQHPLFREQPALALFINQGDFSPSALEAMRLIQEFGTTKEAQDSDLSRADLDALHRNASYLVAVWLREMRGRSLHDVAEMLFQGVWKKAAASIGDDTDKLRAITDVSELAPVATACAVFQQQAEEQTKRAHQSAAETHQLRQERDGLLAEKESLSAELSALKALREKERSETQERLAKLESSQDVKVTHLRDDNQQVRHRLVKRLVSDVEQLEIGLSALRNPNPRVEVMIQRAERVVDALRAEIAKLREE</sequence>